<evidence type="ECO:0000259" key="1">
    <source>
        <dbReference type="PROSITE" id="PS51819"/>
    </source>
</evidence>
<proteinExistence type="predicted"/>
<accession>A0A4Q2S3L4</accession>
<reference evidence="2 3" key="1">
    <citation type="submission" date="2019-01" db="EMBL/GenBank/DDBJ databases">
        <title>Novel species of Nocardioides.</title>
        <authorList>
            <person name="Liu Q."/>
            <person name="Xin Y.-H."/>
        </authorList>
    </citation>
    <scope>NUCLEOTIDE SEQUENCE [LARGE SCALE GENOMIC DNA]</scope>
    <source>
        <strain evidence="2 3">HLT3-15</strain>
    </source>
</reference>
<dbReference type="InterPro" id="IPR029068">
    <property type="entry name" value="Glyas_Bleomycin-R_OHBP_Dase"/>
</dbReference>
<dbReference type="Pfam" id="PF00903">
    <property type="entry name" value="Glyoxalase"/>
    <property type="match status" value="1"/>
</dbReference>
<dbReference type="Proteomes" id="UP000291838">
    <property type="component" value="Unassembled WGS sequence"/>
</dbReference>
<organism evidence="2 3">
    <name type="scientific">Nocardioides glacieisoli</name>
    <dbReference type="NCBI Taxonomy" id="1168730"/>
    <lineage>
        <taxon>Bacteria</taxon>
        <taxon>Bacillati</taxon>
        <taxon>Actinomycetota</taxon>
        <taxon>Actinomycetes</taxon>
        <taxon>Propionibacteriales</taxon>
        <taxon>Nocardioidaceae</taxon>
        <taxon>Nocardioides</taxon>
    </lineage>
</organism>
<dbReference type="SUPFAM" id="SSF54593">
    <property type="entry name" value="Glyoxalase/Bleomycin resistance protein/Dihydroxybiphenyl dioxygenase"/>
    <property type="match status" value="1"/>
</dbReference>
<dbReference type="PROSITE" id="PS51819">
    <property type="entry name" value="VOC"/>
    <property type="match status" value="1"/>
</dbReference>
<gene>
    <name evidence="2" type="ORF">EUA06_00805</name>
</gene>
<dbReference type="PANTHER" id="PTHR36503:SF1">
    <property type="entry name" value="BLR2520 PROTEIN"/>
    <property type="match status" value="1"/>
</dbReference>
<keyword evidence="3" id="KW-1185">Reference proteome</keyword>
<dbReference type="OrthoDB" id="9798430at2"/>
<evidence type="ECO:0000313" key="3">
    <source>
        <dbReference type="Proteomes" id="UP000291838"/>
    </source>
</evidence>
<dbReference type="InterPro" id="IPR004360">
    <property type="entry name" value="Glyas_Fos-R_dOase_dom"/>
</dbReference>
<dbReference type="Gene3D" id="3.10.180.10">
    <property type="entry name" value="2,3-Dihydroxybiphenyl 1,2-Dioxygenase, domain 1"/>
    <property type="match status" value="1"/>
</dbReference>
<dbReference type="PANTHER" id="PTHR36503">
    <property type="entry name" value="BLR2520 PROTEIN"/>
    <property type="match status" value="1"/>
</dbReference>
<name>A0A4Q2S3L4_9ACTN</name>
<sequence>MDQRVSFITLVVTDLEVSRKFYVDGLGWEPELHEAGEVLMFRVAEKVVLSLWAESFFVEEVGHQPARGGVPPITLAHNLSTKRGVDTVLEQAAVAGATEIGEPVEREWGGYTGYFADPDGFRWEVAYNPGEIGQSVLP</sequence>
<dbReference type="AlphaFoldDB" id="A0A4Q2S3L4"/>
<dbReference type="EMBL" id="SDWS01000001">
    <property type="protein sequence ID" value="RYB96158.1"/>
    <property type="molecule type" value="Genomic_DNA"/>
</dbReference>
<comment type="caution">
    <text evidence="2">The sequence shown here is derived from an EMBL/GenBank/DDBJ whole genome shotgun (WGS) entry which is preliminary data.</text>
</comment>
<dbReference type="RefSeq" id="WP_129473110.1">
    <property type="nucleotide sequence ID" value="NZ_SDWS01000001.1"/>
</dbReference>
<protein>
    <submittedName>
        <fullName evidence="2">Glyoxalase</fullName>
    </submittedName>
</protein>
<evidence type="ECO:0000313" key="2">
    <source>
        <dbReference type="EMBL" id="RYB96158.1"/>
    </source>
</evidence>
<feature type="domain" description="VOC" evidence="1">
    <location>
        <begin position="4"/>
        <end position="128"/>
    </location>
</feature>
<dbReference type="InterPro" id="IPR037523">
    <property type="entry name" value="VOC_core"/>
</dbReference>